<evidence type="ECO:0000313" key="2">
    <source>
        <dbReference type="Proteomes" id="UP000593564"/>
    </source>
</evidence>
<dbReference type="Proteomes" id="UP000593564">
    <property type="component" value="Unassembled WGS sequence"/>
</dbReference>
<dbReference type="EMBL" id="JACBKZ010000012">
    <property type="protein sequence ID" value="KAF5937836.1"/>
    <property type="molecule type" value="Genomic_DNA"/>
</dbReference>
<evidence type="ECO:0000313" key="1">
    <source>
        <dbReference type="EMBL" id="KAF5937836.1"/>
    </source>
</evidence>
<reference evidence="2" key="1">
    <citation type="journal article" date="2020" name="Nat. Commun.">
        <title>Genome assembly of wild tea tree DASZ reveals pedigree and selection history of tea varieties.</title>
        <authorList>
            <person name="Zhang W."/>
            <person name="Zhang Y."/>
            <person name="Qiu H."/>
            <person name="Guo Y."/>
            <person name="Wan H."/>
            <person name="Zhang X."/>
            <person name="Scossa F."/>
            <person name="Alseekh S."/>
            <person name="Zhang Q."/>
            <person name="Wang P."/>
            <person name="Xu L."/>
            <person name="Schmidt M.H."/>
            <person name="Jia X."/>
            <person name="Li D."/>
            <person name="Zhu A."/>
            <person name="Guo F."/>
            <person name="Chen W."/>
            <person name="Ni D."/>
            <person name="Usadel B."/>
            <person name="Fernie A.R."/>
            <person name="Wen W."/>
        </authorList>
    </citation>
    <scope>NUCLEOTIDE SEQUENCE [LARGE SCALE GENOMIC DNA]</scope>
    <source>
        <strain evidence="2">cv. G240</strain>
    </source>
</reference>
<protein>
    <submittedName>
        <fullName evidence="1">Uncharacterized protein</fullName>
    </submittedName>
</protein>
<accession>A0A7J7GER2</accession>
<name>A0A7J7GER2_CAMSI</name>
<proteinExistence type="predicted"/>
<sequence length="88" mass="10092">MYEFMELHAPQATFLKQRPKSKNLQYQFQQNDDAKGNNNFGIKSNQLLVSNKDGSDKGKYVESHNLIGISPELEDETRTMIHQPHSGQ</sequence>
<organism evidence="1 2">
    <name type="scientific">Camellia sinensis</name>
    <name type="common">Tea plant</name>
    <name type="synonym">Thea sinensis</name>
    <dbReference type="NCBI Taxonomy" id="4442"/>
    <lineage>
        <taxon>Eukaryota</taxon>
        <taxon>Viridiplantae</taxon>
        <taxon>Streptophyta</taxon>
        <taxon>Embryophyta</taxon>
        <taxon>Tracheophyta</taxon>
        <taxon>Spermatophyta</taxon>
        <taxon>Magnoliopsida</taxon>
        <taxon>eudicotyledons</taxon>
        <taxon>Gunneridae</taxon>
        <taxon>Pentapetalae</taxon>
        <taxon>asterids</taxon>
        <taxon>Ericales</taxon>
        <taxon>Theaceae</taxon>
        <taxon>Camellia</taxon>
    </lineage>
</organism>
<gene>
    <name evidence="1" type="ORF">HYC85_025342</name>
</gene>
<keyword evidence="2" id="KW-1185">Reference proteome</keyword>
<reference evidence="1 2" key="2">
    <citation type="submission" date="2020-07" db="EMBL/GenBank/DDBJ databases">
        <title>Genome assembly of wild tea tree DASZ reveals pedigree and selection history of tea varieties.</title>
        <authorList>
            <person name="Zhang W."/>
        </authorList>
    </citation>
    <scope>NUCLEOTIDE SEQUENCE [LARGE SCALE GENOMIC DNA]</scope>
    <source>
        <strain evidence="2">cv. G240</strain>
        <tissue evidence="1">Leaf</tissue>
    </source>
</reference>
<dbReference type="AlphaFoldDB" id="A0A7J7GER2"/>
<comment type="caution">
    <text evidence="1">The sequence shown here is derived from an EMBL/GenBank/DDBJ whole genome shotgun (WGS) entry which is preliminary data.</text>
</comment>